<evidence type="ECO:0000256" key="9">
    <source>
        <dbReference type="ARBA" id="ARBA00022801"/>
    </source>
</evidence>
<dbReference type="GO" id="GO:0061809">
    <property type="term" value="F:NAD+ nucleosidase activity, cyclic ADP-ribose generating"/>
    <property type="evidence" value="ECO:0007669"/>
    <property type="project" value="UniProtKB-EC"/>
</dbReference>
<dbReference type="Proteomes" id="UP000664940">
    <property type="component" value="Unassembled WGS sequence"/>
</dbReference>
<keyword evidence="16" id="KW-0325">Glycoprotein</keyword>
<dbReference type="Pfam" id="PF02267">
    <property type="entry name" value="Rib_hydrolayse"/>
    <property type="match status" value="1"/>
</dbReference>
<comment type="caution">
    <text evidence="24">The sequence shown here is derived from an EMBL/GenBank/DDBJ whole genome shotgun (WGS) entry which is preliminary data.</text>
</comment>
<evidence type="ECO:0000256" key="15">
    <source>
        <dbReference type="ARBA" id="ARBA00023157"/>
    </source>
</evidence>
<evidence type="ECO:0000313" key="25">
    <source>
        <dbReference type="Proteomes" id="UP000664940"/>
    </source>
</evidence>
<evidence type="ECO:0000256" key="3">
    <source>
        <dbReference type="ARBA" id="ARBA00011738"/>
    </source>
</evidence>
<evidence type="ECO:0000313" key="24">
    <source>
        <dbReference type="EMBL" id="KAF6129247.1"/>
    </source>
</evidence>
<dbReference type="PANTHER" id="PTHR10912">
    <property type="entry name" value="ADP-RIBOSYL CYCLASE"/>
    <property type="match status" value="1"/>
</dbReference>
<evidence type="ECO:0000256" key="21">
    <source>
        <dbReference type="ARBA" id="ARBA00031840"/>
    </source>
</evidence>
<keyword evidence="10" id="KW-0521">NADP</keyword>
<evidence type="ECO:0000256" key="4">
    <source>
        <dbReference type="ARBA" id="ARBA00011982"/>
    </source>
</evidence>
<proteinExistence type="inferred from homology"/>
<comment type="subcellular location">
    <subcellularLocation>
        <location evidence="1">Membrane</location>
        <topology evidence="1">Single-pass type II membrane protein</topology>
    </subcellularLocation>
</comment>
<keyword evidence="13" id="KW-0520">NAD</keyword>
<dbReference type="EC" id="3.2.2.6" evidence="4"/>
<dbReference type="Gene3D" id="1.20.82.10">
    <property type="entry name" value="ADP Ribosyl Cyclase, Chain A, domain 1"/>
    <property type="match status" value="1"/>
</dbReference>
<evidence type="ECO:0000256" key="22">
    <source>
        <dbReference type="ARBA" id="ARBA00049238"/>
    </source>
</evidence>
<evidence type="ECO:0000256" key="10">
    <source>
        <dbReference type="ARBA" id="ARBA00022857"/>
    </source>
</evidence>
<dbReference type="PANTHER" id="PTHR10912:SF5">
    <property type="entry name" value="ADP-RIBOSYL CYCLASE_CYCLIC ADP-RIBOSE HYDROLASE 1"/>
    <property type="match status" value="1"/>
</dbReference>
<keyword evidence="15" id="KW-1015">Disulfide bond</keyword>
<evidence type="ECO:0000256" key="14">
    <source>
        <dbReference type="ARBA" id="ARBA00023136"/>
    </source>
</evidence>
<dbReference type="CDD" id="cd04759">
    <property type="entry name" value="Rib_hydrolase"/>
    <property type="match status" value="1"/>
</dbReference>
<evidence type="ECO:0000256" key="12">
    <source>
        <dbReference type="ARBA" id="ARBA00022989"/>
    </source>
</evidence>
<comment type="catalytic activity">
    <reaction evidence="22">
        <text>NAD(+) + H2O = ADP-D-ribose + nicotinamide + H(+)</text>
        <dbReference type="Rhea" id="RHEA:16301"/>
        <dbReference type="ChEBI" id="CHEBI:15377"/>
        <dbReference type="ChEBI" id="CHEBI:15378"/>
        <dbReference type="ChEBI" id="CHEBI:17154"/>
        <dbReference type="ChEBI" id="CHEBI:57540"/>
        <dbReference type="ChEBI" id="CHEBI:57967"/>
        <dbReference type="EC" id="3.2.2.6"/>
    </reaction>
</comment>
<dbReference type="InterPro" id="IPR003193">
    <property type="entry name" value="ADP-ribosyl_cyclase"/>
</dbReference>
<feature type="transmembrane region" description="Helical" evidence="23">
    <location>
        <begin position="20"/>
        <end position="43"/>
    </location>
</feature>
<evidence type="ECO:0000256" key="1">
    <source>
        <dbReference type="ARBA" id="ARBA00004606"/>
    </source>
</evidence>
<dbReference type="EC" id="2.4.99.20" evidence="5"/>
<dbReference type="SUPFAM" id="SSF52309">
    <property type="entry name" value="N-(deoxy)ribosyltransferase-like"/>
    <property type="match status" value="1"/>
</dbReference>
<evidence type="ECO:0000256" key="19">
    <source>
        <dbReference type="ARBA" id="ARBA00030418"/>
    </source>
</evidence>
<keyword evidence="11" id="KW-0735">Signal-anchor</keyword>
<dbReference type="Gene3D" id="3.40.50.720">
    <property type="entry name" value="NAD(P)-binding Rossmann-like Domain"/>
    <property type="match status" value="1"/>
</dbReference>
<protein>
    <recommendedName>
        <fullName evidence="6">ADP-ribosyl cyclase/cyclic ADP-ribose hydrolase 1</fullName>
        <ecNumber evidence="5">2.4.99.20</ecNumber>
        <ecNumber evidence="4">3.2.2.6</ecNumber>
    </recommendedName>
    <alternativeName>
        <fullName evidence="21">2'-phospho-ADP-ribosyl cyclase</fullName>
    </alternativeName>
    <alternativeName>
        <fullName evidence="19">2'-phospho-ADP-ribosyl cyclase/2'-phospho-cyclic-ADP-ribose transferase</fullName>
    </alternativeName>
    <alternativeName>
        <fullName evidence="17">2'-phospho-cyclic-ADP-ribose transferase</fullName>
    </alternativeName>
    <alternativeName>
        <fullName evidence="20">ADP-ribosyl cyclase 1</fullName>
    </alternativeName>
    <alternativeName>
        <fullName evidence="18">Cyclic ADP-ribose hydrolase 1</fullName>
    </alternativeName>
</protein>
<evidence type="ECO:0000256" key="5">
    <source>
        <dbReference type="ARBA" id="ARBA00012600"/>
    </source>
</evidence>
<evidence type="ECO:0000256" key="8">
    <source>
        <dbReference type="ARBA" id="ARBA00022692"/>
    </source>
</evidence>
<evidence type="ECO:0000256" key="6">
    <source>
        <dbReference type="ARBA" id="ARBA00015644"/>
    </source>
</evidence>
<comment type="subunit">
    <text evidence="3">Homodimer.</text>
</comment>
<organism evidence="24 25">
    <name type="scientific">Phyllostomus discolor</name>
    <name type="common">pale spear-nosed bat</name>
    <dbReference type="NCBI Taxonomy" id="89673"/>
    <lineage>
        <taxon>Eukaryota</taxon>
        <taxon>Metazoa</taxon>
        <taxon>Chordata</taxon>
        <taxon>Craniata</taxon>
        <taxon>Vertebrata</taxon>
        <taxon>Euteleostomi</taxon>
        <taxon>Mammalia</taxon>
        <taxon>Eutheria</taxon>
        <taxon>Laurasiatheria</taxon>
        <taxon>Chiroptera</taxon>
        <taxon>Yangochiroptera</taxon>
        <taxon>Phyllostomidae</taxon>
        <taxon>Phyllostominae</taxon>
        <taxon>Phyllostomus</taxon>
    </lineage>
</organism>
<dbReference type="EMBL" id="JABVXQ010000001">
    <property type="protein sequence ID" value="KAF6129247.1"/>
    <property type="molecule type" value="Genomic_DNA"/>
</dbReference>
<dbReference type="GO" id="GO:0016740">
    <property type="term" value="F:transferase activity"/>
    <property type="evidence" value="ECO:0007669"/>
    <property type="project" value="UniProtKB-KW"/>
</dbReference>
<evidence type="ECO:0000256" key="13">
    <source>
        <dbReference type="ARBA" id="ARBA00023027"/>
    </source>
</evidence>
<dbReference type="AlphaFoldDB" id="A0A834EWR2"/>
<comment type="similarity">
    <text evidence="2">Belongs to the ADP-ribosyl cyclase family.</text>
</comment>
<gene>
    <name evidence="24" type="ORF">HJG60_002412</name>
</gene>
<accession>A0A834EWR2</accession>
<keyword evidence="8 23" id="KW-0812">Transmembrane</keyword>
<dbReference type="GO" id="GO:0016849">
    <property type="term" value="F:phosphorus-oxygen lyase activity"/>
    <property type="evidence" value="ECO:0007669"/>
    <property type="project" value="TreeGrafter"/>
</dbReference>
<evidence type="ECO:0000256" key="11">
    <source>
        <dbReference type="ARBA" id="ARBA00022968"/>
    </source>
</evidence>
<evidence type="ECO:0000256" key="23">
    <source>
        <dbReference type="SAM" id="Phobius"/>
    </source>
</evidence>
<evidence type="ECO:0000256" key="18">
    <source>
        <dbReference type="ARBA" id="ARBA00030272"/>
    </source>
</evidence>
<keyword evidence="9" id="KW-0378">Hydrolase</keyword>
<dbReference type="GO" id="GO:0030890">
    <property type="term" value="P:positive regulation of B cell proliferation"/>
    <property type="evidence" value="ECO:0007669"/>
    <property type="project" value="TreeGrafter"/>
</dbReference>
<dbReference type="GO" id="GO:0005886">
    <property type="term" value="C:plasma membrane"/>
    <property type="evidence" value="ECO:0007669"/>
    <property type="project" value="TreeGrafter"/>
</dbReference>
<keyword evidence="12 23" id="KW-1133">Transmembrane helix</keyword>
<evidence type="ECO:0000256" key="2">
    <source>
        <dbReference type="ARBA" id="ARBA00005406"/>
    </source>
</evidence>
<keyword evidence="14 23" id="KW-0472">Membrane</keyword>
<evidence type="ECO:0000256" key="7">
    <source>
        <dbReference type="ARBA" id="ARBA00022679"/>
    </source>
</evidence>
<evidence type="ECO:0000256" key="16">
    <source>
        <dbReference type="ARBA" id="ARBA00023180"/>
    </source>
</evidence>
<evidence type="ECO:0000256" key="17">
    <source>
        <dbReference type="ARBA" id="ARBA00029787"/>
    </source>
</evidence>
<evidence type="ECO:0000256" key="20">
    <source>
        <dbReference type="ARBA" id="ARBA00031355"/>
    </source>
</evidence>
<name>A0A834EWR2_9CHIR</name>
<reference evidence="24 25" key="1">
    <citation type="journal article" date="2020" name="Nature">
        <title>Six reference-quality genomes reveal evolution of bat adaptations.</title>
        <authorList>
            <person name="Jebb D."/>
            <person name="Huang Z."/>
            <person name="Pippel M."/>
            <person name="Hughes G.M."/>
            <person name="Lavrichenko K."/>
            <person name="Devanna P."/>
            <person name="Winkler S."/>
            <person name="Jermiin L.S."/>
            <person name="Skirmuntt E.C."/>
            <person name="Katzourakis A."/>
            <person name="Burkitt-Gray L."/>
            <person name="Ray D.A."/>
            <person name="Sullivan K.A.M."/>
            <person name="Roscito J.G."/>
            <person name="Kirilenko B.M."/>
            <person name="Davalos L.M."/>
            <person name="Corthals A.P."/>
            <person name="Power M.L."/>
            <person name="Jones G."/>
            <person name="Ransome R.D."/>
            <person name="Dechmann D.K.N."/>
            <person name="Locatelli A.G."/>
            <person name="Puechmaille S.J."/>
            <person name="Fedrigo O."/>
            <person name="Jarvis E.D."/>
            <person name="Hiller M."/>
            <person name="Vernes S.C."/>
            <person name="Myers E.W."/>
            <person name="Teeling E.C."/>
        </authorList>
    </citation>
    <scope>NUCLEOTIDE SEQUENCE [LARGE SCALE GENOMIC DNA]</scope>
    <source>
        <strain evidence="24">Bat1K_MPI-CBG_1</strain>
    </source>
</reference>
<sequence>MDPESEKLCCNLSKKVKIGLGILCVLVVVAIVVVVVVVVVLKLGQAPMHKWNRSGTTPHFSDIVLGRCYTYTQIKRPELSQKDCQEIVKAFQNAFLSKDPCSSREKDYQPLLNLTSQTIPCGKVVFWSKAGELAHQYTRVQREMFTLEDTLLGYMADGLSWCGDAGSSDMNYQSCPHPRKDCRNNTVSVFWDTVSKRFAKSACGTVQVVLNGSYSNTFDKNSTFGRVEIYNLRPEKVPTLQAWVMRDLEGLPSHTCSSSLINDLKLILEERNITFTCQDDYRPLRLLQCVRNPEHQSCRSVM</sequence>
<keyword evidence="7" id="KW-0808">Transferase</keyword>